<sequence>MAAIVRSKTGATEESLSPSSAAPGPPRPIGDQHSRQLPAVPYFNVDGDDVDVGFGYPYERETLRRGEIKRSLVIDLPKLRQHEDSDAEHPPVEPAIIWNAKVYQSLGKPHGEDLHLHRPDLTYVDDRPIEFSVGLSTTKQPVRQMRMCQNPRRGQDP</sequence>
<evidence type="ECO:0000313" key="2">
    <source>
        <dbReference type="EMBL" id="EXA35960.1"/>
    </source>
</evidence>
<dbReference type="HOGENOM" id="CLU_1677948_0_0_1"/>
<feature type="region of interest" description="Disordered" evidence="1">
    <location>
        <begin position="136"/>
        <end position="157"/>
    </location>
</feature>
<protein>
    <submittedName>
        <fullName evidence="2">Uncharacterized protein</fullName>
    </submittedName>
</protein>
<accession>W9P7Q1</accession>
<name>W9P7Q1_FUSOX</name>
<reference evidence="2" key="2">
    <citation type="submission" date="2012-05" db="EMBL/GenBank/DDBJ databases">
        <title>Annotation of the Genome Sequence of Fusarium oxysporum HDV247.</title>
        <authorList>
            <consortium name="The Broad Institute Genomics Platform"/>
            <person name="Ma L.-J."/>
            <person name="Corby-Kistler H."/>
            <person name="Broz K."/>
            <person name="Gale L.R."/>
            <person name="Jonkers W."/>
            <person name="O'Donnell K."/>
            <person name="Ploetz R."/>
            <person name="Steinberg C."/>
            <person name="Schwartz D.C."/>
            <person name="VanEtten H."/>
            <person name="Zhou S."/>
            <person name="Young S.K."/>
            <person name="Zeng Q."/>
            <person name="Gargeya S."/>
            <person name="Fitzgerald M."/>
            <person name="Abouelleil A."/>
            <person name="Alvarado L."/>
            <person name="Chapman S.B."/>
            <person name="Gainer-Dewar J."/>
            <person name="Goldberg J."/>
            <person name="Griggs A."/>
            <person name="Gujja S."/>
            <person name="Hansen M."/>
            <person name="Howarth C."/>
            <person name="Imamovic A."/>
            <person name="Ireland A."/>
            <person name="Larimer J."/>
            <person name="McCowan C."/>
            <person name="Murphy C."/>
            <person name="Pearson M."/>
            <person name="Poon T.W."/>
            <person name="Priest M."/>
            <person name="Roberts A."/>
            <person name="Saif S."/>
            <person name="Shea T."/>
            <person name="Sykes S."/>
            <person name="Wortman J."/>
            <person name="Nusbaum C."/>
            <person name="Birren B."/>
        </authorList>
    </citation>
    <scope>NUCLEOTIDE SEQUENCE</scope>
    <source>
        <strain evidence="2">HDV247</strain>
    </source>
</reference>
<dbReference type="EMBL" id="JH650977">
    <property type="protein sequence ID" value="EXA35960.1"/>
    <property type="molecule type" value="Genomic_DNA"/>
</dbReference>
<dbReference type="AlphaFoldDB" id="W9P7Q1"/>
<feature type="region of interest" description="Disordered" evidence="1">
    <location>
        <begin position="1"/>
        <end position="42"/>
    </location>
</feature>
<reference evidence="2" key="1">
    <citation type="submission" date="2011-10" db="EMBL/GenBank/DDBJ databases">
        <title>The Genome Sequence of Fusarium oxysporum HDV247.</title>
        <authorList>
            <consortium name="The Broad Institute Genome Sequencing Platform"/>
            <person name="Ma L.-J."/>
            <person name="Gale L.R."/>
            <person name="Schwartz D.C."/>
            <person name="Zhou S."/>
            <person name="Corby-Kistler H."/>
            <person name="Young S.K."/>
            <person name="Zeng Q."/>
            <person name="Gargeya S."/>
            <person name="Fitzgerald M."/>
            <person name="Haas B."/>
            <person name="Abouelleil A."/>
            <person name="Alvarado L."/>
            <person name="Arachchi H.M."/>
            <person name="Berlin A."/>
            <person name="Brown A."/>
            <person name="Chapman S.B."/>
            <person name="Chen Z."/>
            <person name="Dunbar C."/>
            <person name="Freedman E."/>
            <person name="Gearin G."/>
            <person name="Goldberg J."/>
            <person name="Griggs A."/>
            <person name="Gujja S."/>
            <person name="Heiman D."/>
            <person name="Howarth C."/>
            <person name="Larson L."/>
            <person name="Lui A."/>
            <person name="MacDonald P.J.P."/>
            <person name="Montmayeur A."/>
            <person name="Murphy C."/>
            <person name="Neiman D."/>
            <person name="Pearson M."/>
            <person name="Priest M."/>
            <person name="Roberts A."/>
            <person name="Saif S."/>
            <person name="Shea T."/>
            <person name="Shenoy N."/>
            <person name="Sisk P."/>
            <person name="Stolte C."/>
            <person name="Sykes S."/>
            <person name="Wortman J."/>
            <person name="Nusbaum C."/>
            <person name="Birren B."/>
        </authorList>
    </citation>
    <scope>NUCLEOTIDE SEQUENCE [LARGE SCALE GENOMIC DNA]</scope>
    <source>
        <strain evidence="2">HDV247</strain>
    </source>
</reference>
<gene>
    <name evidence="2" type="ORF">FOVG_13077</name>
</gene>
<proteinExistence type="predicted"/>
<organism evidence="2">
    <name type="scientific">Fusarium oxysporum f. sp. pisi HDV247</name>
    <dbReference type="NCBI Taxonomy" id="1080344"/>
    <lineage>
        <taxon>Eukaryota</taxon>
        <taxon>Fungi</taxon>
        <taxon>Dikarya</taxon>
        <taxon>Ascomycota</taxon>
        <taxon>Pezizomycotina</taxon>
        <taxon>Sordariomycetes</taxon>
        <taxon>Hypocreomycetidae</taxon>
        <taxon>Hypocreales</taxon>
        <taxon>Nectriaceae</taxon>
        <taxon>Fusarium</taxon>
        <taxon>Fusarium oxysporum species complex</taxon>
    </lineage>
</organism>
<dbReference type="Proteomes" id="UP000030751">
    <property type="component" value="Unassembled WGS sequence"/>
</dbReference>
<evidence type="ECO:0000256" key="1">
    <source>
        <dbReference type="SAM" id="MobiDB-lite"/>
    </source>
</evidence>